<dbReference type="OrthoDB" id="9789123at2"/>
<evidence type="ECO:0000313" key="3">
    <source>
        <dbReference type="EMBL" id="TKK67191.1"/>
    </source>
</evidence>
<evidence type="ECO:0000313" key="4">
    <source>
        <dbReference type="Proteomes" id="UP000305848"/>
    </source>
</evidence>
<dbReference type="EMBL" id="SZQL01000012">
    <property type="protein sequence ID" value="TKK67191.1"/>
    <property type="molecule type" value="Genomic_DNA"/>
</dbReference>
<keyword evidence="4" id="KW-1185">Reference proteome</keyword>
<dbReference type="Pfam" id="PF13649">
    <property type="entry name" value="Methyltransf_25"/>
    <property type="match status" value="1"/>
</dbReference>
<accession>A0A4U3KX57</accession>
<dbReference type="GO" id="GO:0032259">
    <property type="term" value="P:methylation"/>
    <property type="evidence" value="ECO:0007669"/>
    <property type="project" value="UniProtKB-KW"/>
</dbReference>
<dbReference type="RefSeq" id="WP_137262621.1">
    <property type="nucleotide sequence ID" value="NZ_SZQL01000012.1"/>
</dbReference>
<dbReference type="InterPro" id="IPR029063">
    <property type="entry name" value="SAM-dependent_MTases_sf"/>
</dbReference>
<dbReference type="SUPFAM" id="SSF53335">
    <property type="entry name" value="S-adenosyl-L-methionine-dependent methyltransferases"/>
    <property type="match status" value="1"/>
</dbReference>
<evidence type="ECO:0000259" key="2">
    <source>
        <dbReference type="Pfam" id="PF13649"/>
    </source>
</evidence>
<keyword evidence="1 3" id="KW-0808">Transferase</keyword>
<dbReference type="InterPro" id="IPR041698">
    <property type="entry name" value="Methyltransf_25"/>
</dbReference>
<protein>
    <submittedName>
        <fullName evidence="3">Class I SAM-dependent methyltransferase</fullName>
    </submittedName>
</protein>
<organism evidence="3 4">
    <name type="scientific">Ilyomonas limi</name>
    <dbReference type="NCBI Taxonomy" id="2575867"/>
    <lineage>
        <taxon>Bacteria</taxon>
        <taxon>Pseudomonadati</taxon>
        <taxon>Bacteroidota</taxon>
        <taxon>Chitinophagia</taxon>
        <taxon>Chitinophagales</taxon>
        <taxon>Chitinophagaceae</taxon>
        <taxon>Ilyomonas</taxon>
    </lineage>
</organism>
<feature type="domain" description="Methyltransferase" evidence="2">
    <location>
        <begin position="45"/>
        <end position="137"/>
    </location>
</feature>
<dbReference type="Gene3D" id="3.40.50.150">
    <property type="entry name" value="Vaccinia Virus protein VP39"/>
    <property type="match status" value="1"/>
</dbReference>
<comment type="caution">
    <text evidence="3">The sequence shown here is derived from an EMBL/GenBank/DDBJ whole genome shotgun (WGS) entry which is preliminary data.</text>
</comment>
<gene>
    <name evidence="3" type="ORF">FC093_15005</name>
</gene>
<dbReference type="Proteomes" id="UP000305848">
    <property type="component" value="Unassembled WGS sequence"/>
</dbReference>
<dbReference type="PANTHER" id="PTHR43861">
    <property type="entry name" value="TRANS-ACONITATE 2-METHYLTRANSFERASE-RELATED"/>
    <property type="match status" value="1"/>
</dbReference>
<dbReference type="AlphaFoldDB" id="A0A4U3KX57"/>
<reference evidence="3 4" key="1">
    <citation type="submission" date="2019-05" db="EMBL/GenBank/DDBJ databases">
        <title>Panacibacter sp. strain 17mud1-8 Genome sequencing and assembly.</title>
        <authorList>
            <person name="Chhetri G."/>
        </authorList>
    </citation>
    <scope>NUCLEOTIDE SEQUENCE [LARGE SCALE GENOMIC DNA]</scope>
    <source>
        <strain evidence="3 4">17mud1-8</strain>
    </source>
</reference>
<sequence>MNTSLVDYYQQRATDYESIYHKPERQQDIATATTILQNIFIDKQVLEIACGTGFWTEKIAAVASAIHATDINQSVIDIAKQKHYAKANVSFELADFFQYQTAQPYNSLFGGFIWSHILLQEIPTFIATIQCCVAPGGTVVFMDNNFVTGSNLPITHTDAAGNTFQKRQLADGSTHLVLKNFSTETFIKNKLEKVASEVNFIHLKYYWILVYKTNS</sequence>
<evidence type="ECO:0000256" key="1">
    <source>
        <dbReference type="ARBA" id="ARBA00022679"/>
    </source>
</evidence>
<proteinExistence type="predicted"/>
<dbReference type="CDD" id="cd02440">
    <property type="entry name" value="AdoMet_MTases"/>
    <property type="match status" value="1"/>
</dbReference>
<dbReference type="GO" id="GO:0008168">
    <property type="term" value="F:methyltransferase activity"/>
    <property type="evidence" value="ECO:0007669"/>
    <property type="project" value="UniProtKB-KW"/>
</dbReference>
<keyword evidence="3" id="KW-0489">Methyltransferase</keyword>
<name>A0A4U3KX57_9BACT</name>